<keyword evidence="1" id="KW-0472">Membrane</keyword>
<dbReference type="InParanoid" id="J8ZS40"/>
<dbReference type="HOGENOM" id="CLU_1098489_0_0_1"/>
<sequence length="253" mass="30440">MKRIYKVCSIFFCTTIIIFMIHHFGSKEFKDFKKQMSMRWRQNIDKILQEEDNSPWVKLYKQTETKSDHVLVTFSWIQPKKIFIFSIFKSNNQAIDSLLKAYIDFYERKTIGFDNFQEAEKKLQHCVSLFKNIEYDKKFKDFYKKIDCYTDANASILVKLFTNLGPANDFLQKIGMLKRFKNKIERIGKTSTEYRLNNVCCFFTRDELEIIETNTSYQKIKYLRSFFSFKNKSYPFKVNELVILMLNMLQAIH</sequence>
<name>J8ZS40_EDHAE</name>
<gene>
    <name evidence="2" type="ORF">EDEG_03079</name>
</gene>
<reference evidence="2 3" key="1">
    <citation type="submission" date="2011-08" db="EMBL/GenBank/DDBJ databases">
        <authorList>
            <person name="Liu Z.J."/>
            <person name="Shi F.L."/>
            <person name="Lu J.Q."/>
            <person name="Li M."/>
            <person name="Wang Z.L."/>
        </authorList>
    </citation>
    <scope>NUCLEOTIDE SEQUENCE [LARGE SCALE GENOMIC DNA]</scope>
    <source>
        <strain evidence="2 3">USNM 41457</strain>
    </source>
</reference>
<dbReference type="AlphaFoldDB" id="J8ZS40"/>
<keyword evidence="3" id="KW-1185">Reference proteome</keyword>
<reference evidence="3" key="2">
    <citation type="submission" date="2015-07" db="EMBL/GenBank/DDBJ databases">
        <title>Contrasting host-pathogen interactions and genome evolution in two generalist and specialist microsporidian pathogens of mosquitoes.</title>
        <authorList>
            <consortium name="The Broad Institute Genomics Platform"/>
            <consortium name="The Broad Institute Genome Sequencing Center for Infectious Disease"/>
            <person name="Cuomo C.A."/>
            <person name="Sanscrainte N.D."/>
            <person name="Goldberg J.M."/>
            <person name="Heiman D."/>
            <person name="Young S."/>
            <person name="Zeng Q."/>
            <person name="Becnel J.J."/>
            <person name="Birren B.W."/>
        </authorList>
    </citation>
    <scope>NUCLEOTIDE SEQUENCE [LARGE SCALE GENOMIC DNA]</scope>
    <source>
        <strain evidence="3">USNM 41457</strain>
    </source>
</reference>
<evidence type="ECO:0000313" key="3">
    <source>
        <dbReference type="Proteomes" id="UP000003163"/>
    </source>
</evidence>
<accession>J8ZS40</accession>
<organism evidence="2 3">
    <name type="scientific">Edhazardia aedis (strain USNM 41457)</name>
    <name type="common">Microsporidian parasite</name>
    <dbReference type="NCBI Taxonomy" id="1003232"/>
    <lineage>
        <taxon>Eukaryota</taxon>
        <taxon>Fungi</taxon>
        <taxon>Fungi incertae sedis</taxon>
        <taxon>Microsporidia</taxon>
        <taxon>Edhazardia</taxon>
    </lineage>
</organism>
<dbReference type="VEuPathDB" id="MicrosporidiaDB:EDEG_03079"/>
<protein>
    <submittedName>
        <fullName evidence="2">Uncharacterized protein</fullName>
    </submittedName>
</protein>
<dbReference type="EMBL" id="AFBI03000067">
    <property type="protein sequence ID" value="EJW02513.1"/>
    <property type="molecule type" value="Genomic_DNA"/>
</dbReference>
<dbReference type="Proteomes" id="UP000003163">
    <property type="component" value="Unassembled WGS sequence"/>
</dbReference>
<keyword evidence="1" id="KW-1133">Transmembrane helix</keyword>
<feature type="transmembrane region" description="Helical" evidence="1">
    <location>
        <begin position="7"/>
        <end position="25"/>
    </location>
</feature>
<comment type="caution">
    <text evidence="2">The sequence shown here is derived from an EMBL/GenBank/DDBJ whole genome shotgun (WGS) entry which is preliminary data.</text>
</comment>
<proteinExistence type="predicted"/>
<evidence type="ECO:0000313" key="2">
    <source>
        <dbReference type="EMBL" id="EJW02513.1"/>
    </source>
</evidence>
<evidence type="ECO:0000256" key="1">
    <source>
        <dbReference type="SAM" id="Phobius"/>
    </source>
</evidence>
<keyword evidence="1" id="KW-0812">Transmembrane</keyword>